<protein>
    <recommendedName>
        <fullName evidence="2">F-box domain-containing protein</fullName>
    </recommendedName>
</protein>
<feature type="compositionally biased region" description="Low complexity" evidence="1">
    <location>
        <begin position="274"/>
        <end position="293"/>
    </location>
</feature>
<sequence length="549" mass="60694">MSLNPHPKIILLNLFGTTSQFLDLPNELIFKILEHSQLDDVIAIAITNRRMNSVAGSHFLDYVGFSPADNRSQTFGGEGVPFSACHGLAKLLDWRLSPPSSLRCCFTEKFFREEIQQLLPVISLLPTIHTLCLTPYASCNDSKMRVSGPPNHPLGVKEPMETLLAEIVSKHCRVFSLGQLIMPIQMDRNSSNSSSNSITAQRALSTLEEMVCWSPWMLIGSSFQQWFIDSCKRSKIRRLSLVYVTQTPGLLRDLCLPHLEELTLAFEPPAGFESTCSNSPSPSPSTSTSTSGPANANVNGDASTLDQLTDPAYPIPTVPTALVDRGISGFFIHHSTITYLDIATVSHLFIFLPSTPPLPSTVLPNLKSLHVHIYFLSYLFFSPASLPSLEKLDISIDERPVNNYWSRVDGVEDDLDALSNHAGSIKELKISLIMTRDSQAPRGRGYACPVSGFFSSSESSEFVLSRTVERVEIRVLPQDVSQLANEPLHSWVGNVLPCATKFCIGRTDWNVEEKRSFILNVKKKCPSIGRVGIDGVTKSIGRWMALLKT</sequence>
<comment type="caution">
    <text evidence="3">The sequence shown here is derived from an EMBL/GenBank/DDBJ whole genome shotgun (WGS) entry which is preliminary data.</text>
</comment>
<proteinExistence type="predicted"/>
<evidence type="ECO:0000256" key="1">
    <source>
        <dbReference type="SAM" id="MobiDB-lite"/>
    </source>
</evidence>
<evidence type="ECO:0000313" key="4">
    <source>
        <dbReference type="Proteomes" id="UP000559256"/>
    </source>
</evidence>
<dbReference type="SUPFAM" id="SSF52047">
    <property type="entry name" value="RNI-like"/>
    <property type="match status" value="1"/>
</dbReference>
<gene>
    <name evidence="3" type="ORF">D9758_016387</name>
</gene>
<name>A0A8H5C8P0_9AGAR</name>
<evidence type="ECO:0000313" key="3">
    <source>
        <dbReference type="EMBL" id="KAF5336759.1"/>
    </source>
</evidence>
<evidence type="ECO:0000259" key="2">
    <source>
        <dbReference type="PROSITE" id="PS50181"/>
    </source>
</evidence>
<reference evidence="3 4" key="1">
    <citation type="journal article" date="2020" name="ISME J.">
        <title>Uncovering the hidden diversity of litter-decomposition mechanisms in mushroom-forming fungi.</title>
        <authorList>
            <person name="Floudas D."/>
            <person name="Bentzer J."/>
            <person name="Ahren D."/>
            <person name="Johansson T."/>
            <person name="Persson P."/>
            <person name="Tunlid A."/>
        </authorList>
    </citation>
    <scope>NUCLEOTIDE SEQUENCE [LARGE SCALE GENOMIC DNA]</scope>
    <source>
        <strain evidence="3 4">CBS 291.85</strain>
    </source>
</reference>
<dbReference type="OrthoDB" id="3123507at2759"/>
<keyword evidence="4" id="KW-1185">Reference proteome</keyword>
<dbReference type="InterPro" id="IPR001810">
    <property type="entry name" value="F-box_dom"/>
</dbReference>
<dbReference type="Pfam" id="PF00646">
    <property type="entry name" value="F-box"/>
    <property type="match status" value="1"/>
</dbReference>
<organism evidence="3 4">
    <name type="scientific">Tetrapyrgos nigripes</name>
    <dbReference type="NCBI Taxonomy" id="182062"/>
    <lineage>
        <taxon>Eukaryota</taxon>
        <taxon>Fungi</taxon>
        <taxon>Dikarya</taxon>
        <taxon>Basidiomycota</taxon>
        <taxon>Agaricomycotina</taxon>
        <taxon>Agaricomycetes</taxon>
        <taxon>Agaricomycetidae</taxon>
        <taxon>Agaricales</taxon>
        <taxon>Marasmiineae</taxon>
        <taxon>Marasmiaceae</taxon>
        <taxon>Tetrapyrgos</taxon>
    </lineage>
</organism>
<dbReference type="EMBL" id="JAACJM010000222">
    <property type="protein sequence ID" value="KAF5336759.1"/>
    <property type="molecule type" value="Genomic_DNA"/>
</dbReference>
<dbReference type="PROSITE" id="PS50181">
    <property type="entry name" value="FBOX"/>
    <property type="match status" value="1"/>
</dbReference>
<dbReference type="Proteomes" id="UP000559256">
    <property type="component" value="Unassembled WGS sequence"/>
</dbReference>
<dbReference type="AlphaFoldDB" id="A0A8H5C8P0"/>
<feature type="domain" description="F-box" evidence="2">
    <location>
        <begin position="18"/>
        <end position="62"/>
    </location>
</feature>
<accession>A0A8H5C8P0</accession>
<feature type="region of interest" description="Disordered" evidence="1">
    <location>
        <begin position="273"/>
        <end position="301"/>
    </location>
</feature>